<evidence type="ECO:0000259" key="8">
    <source>
        <dbReference type="PROSITE" id="PS50109"/>
    </source>
</evidence>
<dbReference type="GO" id="GO:0000155">
    <property type="term" value="F:phosphorelay sensor kinase activity"/>
    <property type="evidence" value="ECO:0007669"/>
    <property type="project" value="InterPro"/>
</dbReference>
<evidence type="ECO:0000256" key="2">
    <source>
        <dbReference type="ARBA" id="ARBA00012438"/>
    </source>
</evidence>
<dbReference type="InterPro" id="IPR036097">
    <property type="entry name" value="HisK_dim/P_sf"/>
</dbReference>
<dbReference type="FunFam" id="3.30.565.10:FF:000006">
    <property type="entry name" value="Sensor histidine kinase WalK"/>
    <property type="match status" value="1"/>
</dbReference>
<proteinExistence type="predicted"/>
<dbReference type="InterPro" id="IPR005467">
    <property type="entry name" value="His_kinase_dom"/>
</dbReference>
<reference evidence="9" key="1">
    <citation type="submission" date="2019-08" db="EMBL/GenBank/DDBJ databases">
        <authorList>
            <person name="Kucharzyk K."/>
            <person name="Murdoch R.W."/>
            <person name="Higgins S."/>
            <person name="Loffler F."/>
        </authorList>
    </citation>
    <scope>NUCLEOTIDE SEQUENCE</scope>
</reference>
<dbReference type="Pfam" id="PF00512">
    <property type="entry name" value="HisKA"/>
    <property type="match status" value="1"/>
</dbReference>
<evidence type="ECO:0000256" key="3">
    <source>
        <dbReference type="ARBA" id="ARBA00022553"/>
    </source>
</evidence>
<keyword evidence="3" id="KW-0597">Phosphoprotein</keyword>
<evidence type="ECO:0000256" key="6">
    <source>
        <dbReference type="ARBA" id="ARBA00023012"/>
    </source>
</evidence>
<dbReference type="InterPro" id="IPR003594">
    <property type="entry name" value="HATPase_dom"/>
</dbReference>
<comment type="catalytic activity">
    <reaction evidence="1">
        <text>ATP + protein L-histidine = ADP + protein N-phospho-L-histidine.</text>
        <dbReference type="EC" id="2.7.13.3"/>
    </reaction>
</comment>
<evidence type="ECO:0000256" key="4">
    <source>
        <dbReference type="ARBA" id="ARBA00022679"/>
    </source>
</evidence>
<name>A0A644ZMR7_9ZZZZ</name>
<sequence>MGNKQEQYFENWKEEIQASIMGSNTVAIAIFKTNGDLLFANSAIKTLFGDLEPSKSLLNPPFEKLATIQQQEALIYKGYLTFGDYSSVNSSIMSEIYKKGDHILITGGVDAGQLMHQNIMMHNLNREINKLQRQLIKEKHSLEITLNQLNEVNRELNLANATKDKFFSLIAHDLKNPFNSLIGFSDLLLQNLSIMDPKSVTDMVSYINNTSKSTFLLLEDLLLWSKSQLGRLSFNPQEVLFTDLWNDISENLSLLALKKGISFNMNIDCNSSFYCDKDMIKTVLRNLVTNAIKFSHENTHIGINAHCSQSLTTVEVKDSGVGIEPSRIDTIWQIGGKNSTPGTNNESGSGLGLVLCKEFIDLHNGQIWAESTLNQGSSFFFTLPKKQSD</sequence>
<dbReference type="SUPFAM" id="SSF55874">
    <property type="entry name" value="ATPase domain of HSP90 chaperone/DNA topoisomerase II/histidine kinase"/>
    <property type="match status" value="1"/>
</dbReference>
<dbReference type="EMBL" id="VSSQ01008840">
    <property type="protein sequence ID" value="MPM39993.1"/>
    <property type="molecule type" value="Genomic_DNA"/>
</dbReference>
<protein>
    <recommendedName>
        <fullName evidence="2">histidine kinase</fullName>
        <ecNumber evidence="2">2.7.13.3</ecNumber>
    </recommendedName>
</protein>
<dbReference type="PANTHER" id="PTHR43711">
    <property type="entry name" value="TWO-COMPONENT HISTIDINE KINASE"/>
    <property type="match status" value="1"/>
</dbReference>
<feature type="coiled-coil region" evidence="7">
    <location>
        <begin position="114"/>
        <end position="162"/>
    </location>
</feature>
<dbReference type="InterPro" id="IPR036890">
    <property type="entry name" value="HATPase_C_sf"/>
</dbReference>
<dbReference type="Pfam" id="PF02518">
    <property type="entry name" value="HATPase_c"/>
    <property type="match status" value="1"/>
</dbReference>
<evidence type="ECO:0000256" key="7">
    <source>
        <dbReference type="SAM" id="Coils"/>
    </source>
</evidence>
<dbReference type="SUPFAM" id="SSF47384">
    <property type="entry name" value="Homodimeric domain of signal transducing histidine kinase"/>
    <property type="match status" value="1"/>
</dbReference>
<evidence type="ECO:0000256" key="1">
    <source>
        <dbReference type="ARBA" id="ARBA00000085"/>
    </source>
</evidence>
<keyword evidence="7" id="KW-0175">Coiled coil</keyword>
<keyword evidence="6" id="KW-0902">Two-component regulatory system</keyword>
<keyword evidence="4 9" id="KW-0808">Transferase</keyword>
<keyword evidence="5 9" id="KW-0418">Kinase</keyword>
<dbReference type="InterPro" id="IPR004358">
    <property type="entry name" value="Sig_transdc_His_kin-like_C"/>
</dbReference>
<feature type="domain" description="Histidine kinase" evidence="8">
    <location>
        <begin position="169"/>
        <end position="387"/>
    </location>
</feature>
<dbReference type="CDD" id="cd00082">
    <property type="entry name" value="HisKA"/>
    <property type="match status" value="1"/>
</dbReference>
<dbReference type="SMART" id="SM00387">
    <property type="entry name" value="HATPase_c"/>
    <property type="match status" value="1"/>
</dbReference>
<organism evidence="9">
    <name type="scientific">bioreactor metagenome</name>
    <dbReference type="NCBI Taxonomy" id="1076179"/>
    <lineage>
        <taxon>unclassified sequences</taxon>
        <taxon>metagenomes</taxon>
        <taxon>ecological metagenomes</taxon>
    </lineage>
</organism>
<dbReference type="Gene3D" id="3.30.565.10">
    <property type="entry name" value="Histidine kinase-like ATPase, C-terminal domain"/>
    <property type="match status" value="1"/>
</dbReference>
<dbReference type="SMART" id="SM00388">
    <property type="entry name" value="HisKA"/>
    <property type="match status" value="1"/>
</dbReference>
<comment type="caution">
    <text evidence="9">The sequence shown here is derived from an EMBL/GenBank/DDBJ whole genome shotgun (WGS) entry which is preliminary data.</text>
</comment>
<dbReference type="EC" id="2.7.13.3" evidence="2"/>
<evidence type="ECO:0000256" key="5">
    <source>
        <dbReference type="ARBA" id="ARBA00022777"/>
    </source>
</evidence>
<evidence type="ECO:0000313" key="9">
    <source>
        <dbReference type="EMBL" id="MPM39993.1"/>
    </source>
</evidence>
<accession>A0A644ZMR7</accession>
<dbReference type="InterPro" id="IPR003661">
    <property type="entry name" value="HisK_dim/P_dom"/>
</dbReference>
<dbReference type="InterPro" id="IPR050736">
    <property type="entry name" value="Sensor_HK_Regulatory"/>
</dbReference>
<dbReference type="PRINTS" id="PR00344">
    <property type="entry name" value="BCTRLSENSOR"/>
</dbReference>
<dbReference type="PROSITE" id="PS50109">
    <property type="entry name" value="HIS_KIN"/>
    <property type="match status" value="1"/>
</dbReference>
<dbReference type="PANTHER" id="PTHR43711:SF31">
    <property type="entry name" value="HISTIDINE KINASE"/>
    <property type="match status" value="1"/>
</dbReference>
<dbReference type="AlphaFoldDB" id="A0A644ZMR7"/>
<gene>
    <name evidence="9" type="primary">sasA_229</name>
    <name evidence="9" type="ORF">SDC9_86631</name>
</gene>
<dbReference type="Gene3D" id="1.10.287.130">
    <property type="match status" value="1"/>
</dbReference>